<protein>
    <submittedName>
        <fullName evidence="1">Uncharacterized protein</fullName>
    </submittedName>
</protein>
<evidence type="ECO:0000313" key="2">
    <source>
        <dbReference type="Proteomes" id="UP000324629"/>
    </source>
</evidence>
<sequence>MDPAALDVPVDESSNQTMKEHVSKYMEESICDVPDTTLSNSASRLSRSPDNCHRPVVWSTDKSFRRVGTARTARRMSAATNQDITIAMPEPDRMSIISESSLGRLERTFKLGEEFEYEDTDGVRVMAVIKLEGAFKLVETQHRANADLLIIRELKKGRMIMRIPPAISSSIRTGLLSLALQMESYSLAPATLNSLPKAAAQ</sequence>
<dbReference type="Gene3D" id="2.40.128.20">
    <property type="match status" value="1"/>
</dbReference>
<dbReference type="Proteomes" id="UP000324629">
    <property type="component" value="Unassembled WGS sequence"/>
</dbReference>
<reference evidence="1 2" key="1">
    <citation type="journal article" date="2019" name="Gigascience">
        <title>Whole-genome sequence of the oriental lung fluke Paragonimus westermani.</title>
        <authorList>
            <person name="Oey H."/>
            <person name="Zakrzewski M."/>
            <person name="Narain K."/>
            <person name="Devi K.R."/>
            <person name="Agatsuma T."/>
            <person name="Nawaratna S."/>
            <person name="Gobert G.N."/>
            <person name="Jones M.K."/>
            <person name="Ragan M.A."/>
            <person name="McManus D.P."/>
            <person name="Krause L."/>
        </authorList>
    </citation>
    <scope>NUCLEOTIDE SEQUENCE [LARGE SCALE GENOMIC DNA]</scope>
    <source>
        <strain evidence="1 2">IND2009</strain>
    </source>
</reference>
<dbReference type="InterPro" id="IPR012674">
    <property type="entry name" value="Calycin"/>
</dbReference>
<comment type="caution">
    <text evidence="1">The sequence shown here is derived from an EMBL/GenBank/DDBJ whole genome shotgun (WGS) entry which is preliminary data.</text>
</comment>
<accession>A0A5J4N8T1</accession>
<dbReference type="GO" id="GO:0008289">
    <property type="term" value="F:lipid binding"/>
    <property type="evidence" value="ECO:0007669"/>
    <property type="project" value="UniProtKB-KW"/>
</dbReference>
<evidence type="ECO:0000313" key="1">
    <source>
        <dbReference type="EMBL" id="KAA3671629.1"/>
    </source>
</evidence>
<organism evidence="1 2">
    <name type="scientific">Paragonimus westermani</name>
    <dbReference type="NCBI Taxonomy" id="34504"/>
    <lineage>
        <taxon>Eukaryota</taxon>
        <taxon>Metazoa</taxon>
        <taxon>Spiralia</taxon>
        <taxon>Lophotrochozoa</taxon>
        <taxon>Platyhelminthes</taxon>
        <taxon>Trematoda</taxon>
        <taxon>Digenea</taxon>
        <taxon>Plagiorchiida</taxon>
        <taxon>Troglotremata</taxon>
        <taxon>Troglotrematidae</taxon>
        <taxon>Paragonimus</taxon>
    </lineage>
</organism>
<dbReference type="SUPFAM" id="SSF50814">
    <property type="entry name" value="Lipocalins"/>
    <property type="match status" value="1"/>
</dbReference>
<dbReference type="AlphaFoldDB" id="A0A5J4N8T1"/>
<dbReference type="CDD" id="cd00742">
    <property type="entry name" value="FABP"/>
    <property type="match status" value="1"/>
</dbReference>
<keyword evidence="2" id="KW-1185">Reference proteome</keyword>
<gene>
    <name evidence="1" type="ORF">DEA37_0005954</name>
</gene>
<proteinExistence type="predicted"/>
<dbReference type="EMBL" id="QNGE01006079">
    <property type="protein sequence ID" value="KAA3671629.1"/>
    <property type="molecule type" value="Genomic_DNA"/>
</dbReference>
<name>A0A5J4N8T1_9TREM</name>